<accession>A0A6V8MJ48</accession>
<dbReference type="AlphaFoldDB" id="A0A6V8MJ48"/>
<dbReference type="Pfam" id="PF02518">
    <property type="entry name" value="HATPase_c"/>
    <property type="match status" value="1"/>
</dbReference>
<keyword evidence="7" id="KW-0067">ATP-binding</keyword>
<dbReference type="SUPFAM" id="SSF55874">
    <property type="entry name" value="ATPase domain of HSP90 chaperone/DNA topoisomerase II/histidine kinase"/>
    <property type="match status" value="1"/>
</dbReference>
<dbReference type="PROSITE" id="PS50109">
    <property type="entry name" value="HIS_KIN"/>
    <property type="match status" value="1"/>
</dbReference>
<feature type="modified residue" description="4-aspartylphosphate" evidence="9">
    <location>
        <position position="934"/>
    </location>
</feature>
<dbReference type="Pfam" id="PF00512">
    <property type="entry name" value="HisKA"/>
    <property type="match status" value="1"/>
</dbReference>
<evidence type="ECO:0000256" key="5">
    <source>
        <dbReference type="ARBA" id="ARBA00022741"/>
    </source>
</evidence>
<keyword evidence="10" id="KW-0175">Coiled coil</keyword>
<dbReference type="CDD" id="cd00130">
    <property type="entry name" value="PAS"/>
    <property type="match status" value="1"/>
</dbReference>
<dbReference type="PANTHER" id="PTHR43065">
    <property type="entry name" value="SENSOR HISTIDINE KINASE"/>
    <property type="match status" value="1"/>
</dbReference>
<dbReference type="SMART" id="SM00065">
    <property type="entry name" value="GAF"/>
    <property type="match status" value="1"/>
</dbReference>
<dbReference type="Gene3D" id="3.30.565.10">
    <property type="entry name" value="Histidine kinase-like ATPase, C-terminal domain"/>
    <property type="match status" value="1"/>
</dbReference>
<feature type="coiled-coil region" evidence="10">
    <location>
        <begin position="313"/>
        <end position="343"/>
    </location>
</feature>
<evidence type="ECO:0000256" key="11">
    <source>
        <dbReference type="SAM" id="Phobius"/>
    </source>
</evidence>
<evidence type="ECO:0000256" key="3">
    <source>
        <dbReference type="ARBA" id="ARBA00022553"/>
    </source>
</evidence>
<dbReference type="EC" id="2.7.13.3" evidence="2"/>
<dbReference type="GO" id="GO:0005524">
    <property type="term" value="F:ATP binding"/>
    <property type="evidence" value="ECO:0007669"/>
    <property type="project" value="UniProtKB-KW"/>
</dbReference>
<dbReference type="CDD" id="cd12914">
    <property type="entry name" value="PDC1_DGC_like"/>
    <property type="match status" value="1"/>
</dbReference>
<dbReference type="SUPFAM" id="SSF55781">
    <property type="entry name" value="GAF domain-like"/>
    <property type="match status" value="1"/>
</dbReference>
<dbReference type="SUPFAM" id="SSF52172">
    <property type="entry name" value="CheY-like"/>
    <property type="match status" value="1"/>
</dbReference>
<evidence type="ECO:0000259" key="12">
    <source>
        <dbReference type="PROSITE" id="PS50109"/>
    </source>
</evidence>
<dbReference type="GO" id="GO:0000155">
    <property type="term" value="F:phosphorelay sensor kinase activity"/>
    <property type="evidence" value="ECO:0007669"/>
    <property type="project" value="InterPro"/>
</dbReference>
<feature type="domain" description="PAS" evidence="14">
    <location>
        <begin position="337"/>
        <end position="400"/>
    </location>
</feature>
<keyword evidence="8" id="KW-0902">Two-component regulatory system</keyword>
<dbReference type="InterPro" id="IPR001789">
    <property type="entry name" value="Sig_transdc_resp-reg_receiver"/>
</dbReference>
<comment type="catalytic activity">
    <reaction evidence="1">
        <text>ATP + protein L-histidine = ADP + protein N-phospho-L-histidine.</text>
        <dbReference type="EC" id="2.7.13.3"/>
    </reaction>
</comment>
<keyword evidence="11" id="KW-0472">Membrane</keyword>
<dbReference type="InterPro" id="IPR005467">
    <property type="entry name" value="His_kinase_dom"/>
</dbReference>
<dbReference type="PROSITE" id="PS50110">
    <property type="entry name" value="RESPONSE_REGULATORY"/>
    <property type="match status" value="1"/>
</dbReference>
<dbReference type="Pfam" id="PF13426">
    <property type="entry name" value="PAS_9"/>
    <property type="match status" value="1"/>
</dbReference>
<dbReference type="Pfam" id="PF22588">
    <property type="entry name" value="dCache_1_like"/>
    <property type="match status" value="1"/>
</dbReference>
<evidence type="ECO:0000256" key="4">
    <source>
        <dbReference type="ARBA" id="ARBA00022679"/>
    </source>
</evidence>
<proteinExistence type="predicted"/>
<dbReference type="InterPro" id="IPR054327">
    <property type="entry name" value="His-kinase-like_sensor"/>
</dbReference>
<dbReference type="InterPro" id="IPR036890">
    <property type="entry name" value="HATPase_C_sf"/>
</dbReference>
<evidence type="ECO:0000256" key="6">
    <source>
        <dbReference type="ARBA" id="ARBA00022777"/>
    </source>
</evidence>
<feature type="domain" description="Response regulatory" evidence="13">
    <location>
        <begin position="883"/>
        <end position="999"/>
    </location>
</feature>
<evidence type="ECO:0000256" key="10">
    <source>
        <dbReference type="SAM" id="Coils"/>
    </source>
</evidence>
<dbReference type="Gene3D" id="1.10.287.130">
    <property type="match status" value="1"/>
</dbReference>
<evidence type="ECO:0000259" key="13">
    <source>
        <dbReference type="PROSITE" id="PS50110"/>
    </source>
</evidence>
<evidence type="ECO:0000256" key="7">
    <source>
        <dbReference type="ARBA" id="ARBA00022840"/>
    </source>
</evidence>
<organism evidence="15 16">
    <name type="scientific">Geomonas silvestris</name>
    <dbReference type="NCBI Taxonomy" id="2740184"/>
    <lineage>
        <taxon>Bacteria</taxon>
        <taxon>Pseudomonadati</taxon>
        <taxon>Thermodesulfobacteriota</taxon>
        <taxon>Desulfuromonadia</taxon>
        <taxon>Geobacterales</taxon>
        <taxon>Geobacteraceae</taxon>
        <taxon>Geomonas</taxon>
    </lineage>
</organism>
<dbReference type="InterPro" id="IPR011006">
    <property type="entry name" value="CheY-like_superfamily"/>
</dbReference>
<comment type="caution">
    <text evidence="15">The sequence shown here is derived from an EMBL/GenBank/DDBJ whole genome shotgun (WGS) entry which is preliminary data.</text>
</comment>
<dbReference type="Gene3D" id="3.40.50.2300">
    <property type="match status" value="1"/>
</dbReference>
<dbReference type="SMART" id="SM00448">
    <property type="entry name" value="REC"/>
    <property type="match status" value="1"/>
</dbReference>
<dbReference type="PRINTS" id="PR00344">
    <property type="entry name" value="BCTRLSENSOR"/>
</dbReference>
<keyword evidence="5" id="KW-0547">Nucleotide-binding</keyword>
<feature type="transmembrane region" description="Helical" evidence="11">
    <location>
        <begin position="12"/>
        <end position="32"/>
    </location>
</feature>
<evidence type="ECO:0000256" key="1">
    <source>
        <dbReference type="ARBA" id="ARBA00000085"/>
    </source>
</evidence>
<dbReference type="Pfam" id="PF00072">
    <property type="entry name" value="Response_reg"/>
    <property type="match status" value="1"/>
</dbReference>
<dbReference type="CDD" id="cd12915">
    <property type="entry name" value="PDC2_DGC_like"/>
    <property type="match status" value="1"/>
</dbReference>
<dbReference type="InterPro" id="IPR003018">
    <property type="entry name" value="GAF"/>
</dbReference>
<dbReference type="InterPro" id="IPR035965">
    <property type="entry name" value="PAS-like_dom_sf"/>
</dbReference>
<feature type="domain" description="Histidine kinase" evidence="12">
    <location>
        <begin position="636"/>
        <end position="859"/>
    </location>
</feature>
<dbReference type="NCBIfam" id="TIGR00229">
    <property type="entry name" value="sensory_box"/>
    <property type="match status" value="1"/>
</dbReference>
<dbReference type="SUPFAM" id="SSF55785">
    <property type="entry name" value="PYP-like sensor domain (PAS domain)"/>
    <property type="match status" value="1"/>
</dbReference>
<sequence length="1001" mass="111015">MTPSIAQIKYRVRCGVGLILAAVLGISVWSIVSERANTLRAAEKLASGYVRALAEHSQSAFSEADSMLRVLQREIERSGGLERVDHDELLREMRDQVSQVPQIGSLFLVDSAGVLRLNSGSGPHQRISIADRDYFRTYLENPHLGLSISKPILSRLVHRWRFNLMRPLNPPGTPFAGLVALGFETRFFSSFFSQGTLGPRGRVVLIREDGVPLVYAPYREDGFKLDFTKSTLFREKLPNSPTGVYHVRNALTFKQPYIAAYQRLERYPVVALVTLHEGDVLAPWARKAATQMSLMLGLCLVLLVLTWFFFRHLDRLELALVTVSDQQRQLEIKAEQIDSASEAILLLDLEGRLTQFNHALCGMTGYPAHELLGRHLHEIEPPEYARRVAENLAQLKLHGQASFESAYLTKAGQVVPIEVNCRLMESQGRTLVLSIARDITQRKRDQLREQARRDLLEQIASGVALDQLLEGIVRFVEQELPGALCSVLLADERGERLCHGAAPSLPPEYNRAVDGIAIAQGIGSCGTAAFLRRRVVVTDIATHPYWKGFQPARNAELRSCWSEPVLSADGELFGTFAIYHREVRSPNDEEISLIVSAAHLASIAIGRVRGEERRRALEEQLRQAHKIEAVGQLAAGVAHDFNNLLTPIFVYADMIRSSLPETAPQVRQIEAVLKAAHKAADLTRKLLSFGRRQVMHMGPLDLNEVITSFGDIMRTTVKESISLELRLTAEGAWVQADRGQLEQVLLNFAVNAQDAIAGNGAITVETGHLVLDDEYARLHAGVKPGRYVLLAFSDNGCGMDEETLRHIYEPFFTTKEAGRGTGLGLATVYGIVKQHDGYIEVWSRPGQGTTFKIFLPLAEAAAGGAPLEERETAVRRALGSGKSILLVEDNALIRDMARDLLEGYGYRTLVAGTPLAALELATVPGERIDLLVSDVVMPEMNGPELYERILKHHPQLPVLYISGYTGNVVLHKSPLELETGFLTKPFTLEQFLERIRGLLGD</sequence>
<dbReference type="Gene3D" id="3.30.450.40">
    <property type="match status" value="1"/>
</dbReference>
<gene>
    <name evidence="15" type="ORF">GMST_20340</name>
</gene>
<name>A0A6V8MJ48_9BACT</name>
<dbReference type="Proteomes" id="UP000556026">
    <property type="component" value="Unassembled WGS sequence"/>
</dbReference>
<feature type="transmembrane region" description="Helical" evidence="11">
    <location>
        <begin position="292"/>
        <end position="310"/>
    </location>
</feature>
<keyword evidence="11" id="KW-1133">Transmembrane helix</keyword>
<dbReference type="InterPro" id="IPR004358">
    <property type="entry name" value="Sig_transdc_His_kin-like_C"/>
</dbReference>
<dbReference type="Pfam" id="PF13185">
    <property type="entry name" value="GAF_2"/>
    <property type="match status" value="1"/>
</dbReference>
<evidence type="ECO:0000256" key="8">
    <source>
        <dbReference type="ARBA" id="ARBA00023012"/>
    </source>
</evidence>
<keyword evidence="3 9" id="KW-0597">Phosphoprotein</keyword>
<dbReference type="PANTHER" id="PTHR43065:SF46">
    <property type="entry name" value="C4-DICARBOXYLATE TRANSPORT SENSOR PROTEIN DCTB"/>
    <property type="match status" value="1"/>
</dbReference>
<dbReference type="SUPFAM" id="SSF47384">
    <property type="entry name" value="Homodimeric domain of signal transducing histidine kinase"/>
    <property type="match status" value="1"/>
</dbReference>
<dbReference type="CDD" id="cd00156">
    <property type="entry name" value="REC"/>
    <property type="match status" value="1"/>
</dbReference>
<dbReference type="InterPro" id="IPR000014">
    <property type="entry name" value="PAS"/>
</dbReference>
<dbReference type="PROSITE" id="PS50112">
    <property type="entry name" value="PAS"/>
    <property type="match status" value="1"/>
</dbReference>
<dbReference type="InterPro" id="IPR036097">
    <property type="entry name" value="HisK_dim/P_sf"/>
</dbReference>
<evidence type="ECO:0000313" key="15">
    <source>
        <dbReference type="EMBL" id="GFO59709.1"/>
    </source>
</evidence>
<dbReference type="SMART" id="SM00091">
    <property type="entry name" value="PAS"/>
    <property type="match status" value="1"/>
</dbReference>
<dbReference type="InterPro" id="IPR029016">
    <property type="entry name" value="GAF-like_dom_sf"/>
</dbReference>
<dbReference type="EMBL" id="BLXX01000005">
    <property type="protein sequence ID" value="GFO59709.1"/>
    <property type="molecule type" value="Genomic_DNA"/>
</dbReference>
<evidence type="ECO:0000256" key="2">
    <source>
        <dbReference type="ARBA" id="ARBA00012438"/>
    </source>
</evidence>
<evidence type="ECO:0000256" key="9">
    <source>
        <dbReference type="PROSITE-ProRule" id="PRU00169"/>
    </source>
</evidence>
<dbReference type="SMART" id="SM00388">
    <property type="entry name" value="HisKA"/>
    <property type="match status" value="1"/>
</dbReference>
<dbReference type="InterPro" id="IPR003594">
    <property type="entry name" value="HATPase_dom"/>
</dbReference>
<dbReference type="SMART" id="SM00387">
    <property type="entry name" value="HATPase_c"/>
    <property type="match status" value="1"/>
</dbReference>
<keyword evidence="4" id="KW-0808">Transferase</keyword>
<evidence type="ECO:0000259" key="14">
    <source>
        <dbReference type="PROSITE" id="PS50112"/>
    </source>
</evidence>
<evidence type="ECO:0000313" key="16">
    <source>
        <dbReference type="Proteomes" id="UP000556026"/>
    </source>
</evidence>
<dbReference type="Gene3D" id="3.30.450.20">
    <property type="entry name" value="PAS domain"/>
    <property type="match status" value="3"/>
</dbReference>
<protein>
    <recommendedName>
        <fullName evidence="2">histidine kinase</fullName>
        <ecNumber evidence="2">2.7.13.3</ecNumber>
    </recommendedName>
</protein>
<keyword evidence="11" id="KW-0812">Transmembrane</keyword>
<reference evidence="16" key="1">
    <citation type="submission" date="2020-06" db="EMBL/GenBank/DDBJ databases">
        <title>Draft genomic sequence of Geomonas sp. Red330.</title>
        <authorList>
            <person name="Itoh H."/>
            <person name="Zhenxing X."/>
            <person name="Ushijima N."/>
            <person name="Masuda Y."/>
            <person name="Shiratori Y."/>
            <person name="Senoo K."/>
        </authorList>
    </citation>
    <scope>NUCLEOTIDE SEQUENCE [LARGE SCALE GENOMIC DNA]</scope>
    <source>
        <strain evidence="16">Red330</strain>
    </source>
</reference>
<keyword evidence="16" id="KW-1185">Reference proteome</keyword>
<dbReference type="RefSeq" id="WP_246399393.1">
    <property type="nucleotide sequence ID" value="NZ_BLXX01000005.1"/>
</dbReference>
<keyword evidence="6" id="KW-0418">Kinase</keyword>
<dbReference type="InterPro" id="IPR003661">
    <property type="entry name" value="HisK_dim/P_dom"/>
</dbReference>